<dbReference type="Gene3D" id="2.60.40.10">
    <property type="entry name" value="Immunoglobulins"/>
    <property type="match status" value="1"/>
</dbReference>
<accession>A0A2N0A0U7</accession>
<dbReference type="AlphaFoldDB" id="A0A2N0A0U7"/>
<feature type="domain" description="DUF2135" evidence="2">
    <location>
        <begin position="177"/>
        <end position="221"/>
    </location>
</feature>
<dbReference type="Proteomes" id="UP000231843">
    <property type="component" value="Unassembled WGS sequence"/>
</dbReference>
<dbReference type="RefSeq" id="WP_100767581.1">
    <property type="nucleotide sequence ID" value="NZ_NPEA01000003.1"/>
</dbReference>
<gene>
    <name evidence="3" type="ORF">CH365_05370</name>
</gene>
<evidence type="ECO:0000259" key="2">
    <source>
        <dbReference type="Pfam" id="PF09906"/>
    </source>
</evidence>
<dbReference type="InterPro" id="IPR013783">
    <property type="entry name" value="Ig-like_fold"/>
</dbReference>
<keyword evidence="1" id="KW-0812">Transmembrane</keyword>
<comment type="caution">
    <text evidence="3">The sequence shown here is derived from an EMBL/GenBank/DDBJ whole genome shotgun (WGS) entry which is preliminary data.</text>
</comment>
<protein>
    <submittedName>
        <fullName evidence="3">DUF2135 domain-containing protein</fullName>
    </submittedName>
</protein>
<reference evidence="3 4" key="1">
    <citation type="submission" date="2017-07" db="EMBL/GenBank/DDBJ databases">
        <title>Leptospira spp. isolated from tropical soils.</title>
        <authorList>
            <person name="Thibeaux R."/>
            <person name="Iraola G."/>
            <person name="Ferres I."/>
            <person name="Bierque E."/>
            <person name="Girault D."/>
            <person name="Soupe-Gilbert M.-E."/>
            <person name="Picardeau M."/>
            <person name="Goarant C."/>
        </authorList>
    </citation>
    <scope>NUCLEOTIDE SEQUENCE [LARGE SCALE GENOMIC DNA]</scope>
    <source>
        <strain evidence="3 4">ES4-C-A1</strain>
    </source>
</reference>
<proteinExistence type="predicted"/>
<organism evidence="3 4">
    <name type="scientific">Leptospira neocaledonica</name>
    <dbReference type="NCBI Taxonomy" id="2023192"/>
    <lineage>
        <taxon>Bacteria</taxon>
        <taxon>Pseudomonadati</taxon>
        <taxon>Spirochaetota</taxon>
        <taxon>Spirochaetia</taxon>
        <taxon>Leptospirales</taxon>
        <taxon>Leptospiraceae</taxon>
        <taxon>Leptospira</taxon>
    </lineage>
</organism>
<sequence length="238" mass="26439">MFFSNPNMSSGKLSRGLGIRFLASFVIVYSISIMYLNAEAVSIDSPNGGFTTERIQKISGTVTGISPEKVTVVINGIPQMVPLYAGKFSFSTVASPGDNLVEVRAGRAYDKVSFFAKVPPRDIKVVLTWDTSSYTDLWVIDPSGEKCYWAHTSTKSGGNLVYDDATFAPQTFTMSKALPGNYAVQAQYYAPFNAHVTRAKVYIVLYEGTPREKRKQYQFTMTRAQQVYHLGNFEIEPD</sequence>
<feature type="transmembrane region" description="Helical" evidence="1">
    <location>
        <begin position="21"/>
        <end position="38"/>
    </location>
</feature>
<keyword evidence="1" id="KW-1133">Transmembrane helix</keyword>
<evidence type="ECO:0000313" key="4">
    <source>
        <dbReference type="Proteomes" id="UP000231843"/>
    </source>
</evidence>
<evidence type="ECO:0000256" key="1">
    <source>
        <dbReference type="SAM" id="Phobius"/>
    </source>
</evidence>
<keyword evidence="4" id="KW-1185">Reference proteome</keyword>
<dbReference type="InterPro" id="IPR019220">
    <property type="entry name" value="DUF2135"/>
</dbReference>
<evidence type="ECO:0000313" key="3">
    <source>
        <dbReference type="EMBL" id="PJZ77861.1"/>
    </source>
</evidence>
<dbReference type="Pfam" id="PF09906">
    <property type="entry name" value="DUF2135"/>
    <property type="match status" value="1"/>
</dbReference>
<dbReference type="EMBL" id="NPEA01000003">
    <property type="protein sequence ID" value="PJZ77861.1"/>
    <property type="molecule type" value="Genomic_DNA"/>
</dbReference>
<name>A0A2N0A0U7_9LEPT</name>
<keyword evidence="1" id="KW-0472">Membrane</keyword>
<dbReference type="OrthoDB" id="266279at2"/>